<protein>
    <submittedName>
        <fullName evidence="2">Uncharacterized protein</fullName>
    </submittedName>
</protein>
<evidence type="ECO:0000256" key="1">
    <source>
        <dbReference type="SAM" id="Phobius"/>
    </source>
</evidence>
<dbReference type="SUPFAM" id="SSF48695">
    <property type="entry name" value="Multiheme cytochromes"/>
    <property type="match status" value="1"/>
</dbReference>
<feature type="transmembrane region" description="Helical" evidence="1">
    <location>
        <begin position="261"/>
        <end position="281"/>
    </location>
</feature>
<keyword evidence="1" id="KW-1133">Transmembrane helix</keyword>
<dbReference type="InterPro" id="IPR036280">
    <property type="entry name" value="Multihaem_cyt_sf"/>
</dbReference>
<keyword evidence="1" id="KW-0812">Transmembrane</keyword>
<dbReference type="eggNOG" id="arCOG12382">
    <property type="taxonomic scope" value="Archaea"/>
</dbReference>
<sequence>MGRYGSVANSSWVVCFNCHFVYTAPQGVTVGGPRTLFVQHPDTCQPCHGVPTNQTTTITTPSGGAVSRTIWAHNILGYRVNGADAVWSNCGVCHSAISNVVAQSVHSGVGCKCHAVVHIGYNYSGTWLAGVYTYVGTGTGWETVPSIARTVRVYTQLNISATSALYALLSNVWRAAGPGRDVEVGLWDAYLKDYISTLPVGVGPQRVWAACFNCHFVNIDPSKVSDPHRIGWSFGVSPWDLNKDTGSIEPGAEPRKTSEVVMPPAGVLAALALLVGGLFYLRRRV</sequence>
<dbReference type="KEGG" id="pyr:P186_1683"/>
<dbReference type="Proteomes" id="UP000005867">
    <property type="component" value="Chromosome"/>
</dbReference>
<dbReference type="AlphaFoldDB" id="G7VGJ7"/>
<gene>
    <name evidence="2" type="ORF">P186_1683</name>
</gene>
<dbReference type="HOGENOM" id="CLU_975278_0_0_2"/>
<dbReference type="STRING" id="1104324.P186_1683"/>
<proteinExistence type="predicted"/>
<accession>G7VGJ7</accession>
<dbReference type="EMBL" id="CP003098">
    <property type="protein sequence ID" value="AET33097.1"/>
    <property type="molecule type" value="Genomic_DNA"/>
</dbReference>
<reference evidence="2 3" key="1">
    <citation type="journal article" date="2012" name="J. Bacteriol.">
        <title>Complete genome sequence of strain 1860, a crenarchaeon of the genus pyrobaculum able to grow with various electron acceptors.</title>
        <authorList>
            <person name="Mardanov A.V."/>
            <person name="Gumerov V.M."/>
            <person name="Slobodkina G.B."/>
            <person name="Beletsky A.V."/>
            <person name="Bonch-Osmolovskaya E.A."/>
            <person name="Ravin N.V."/>
            <person name="Skryabin K.G."/>
        </authorList>
    </citation>
    <scope>NUCLEOTIDE SEQUENCE [LARGE SCALE GENOMIC DNA]</scope>
    <source>
        <strain evidence="2 3">1860</strain>
    </source>
</reference>
<keyword evidence="1" id="KW-0472">Membrane</keyword>
<dbReference type="BioCyc" id="PSP1104324:GJSN-1652-MONOMER"/>
<organism evidence="2 3">
    <name type="scientific">Pyrobaculum ferrireducens</name>
    <dbReference type="NCBI Taxonomy" id="1104324"/>
    <lineage>
        <taxon>Archaea</taxon>
        <taxon>Thermoproteota</taxon>
        <taxon>Thermoprotei</taxon>
        <taxon>Thermoproteales</taxon>
        <taxon>Thermoproteaceae</taxon>
        <taxon>Pyrobaculum</taxon>
    </lineage>
</organism>
<evidence type="ECO:0000313" key="2">
    <source>
        <dbReference type="EMBL" id="AET33097.1"/>
    </source>
</evidence>
<name>G7VGJ7_9CREN</name>
<evidence type="ECO:0000313" key="3">
    <source>
        <dbReference type="Proteomes" id="UP000005867"/>
    </source>
</evidence>
<keyword evidence="3" id="KW-1185">Reference proteome</keyword>